<dbReference type="InterPro" id="IPR001753">
    <property type="entry name" value="Enoyl-CoA_hydra/iso"/>
</dbReference>
<dbReference type="InterPro" id="IPR014748">
    <property type="entry name" value="Enoyl-CoA_hydra_C"/>
</dbReference>
<evidence type="ECO:0000313" key="5">
    <source>
        <dbReference type="Proteomes" id="UP000247586"/>
    </source>
</evidence>
<evidence type="ECO:0000313" key="4">
    <source>
        <dbReference type="EMBL" id="AWR99721.1"/>
    </source>
</evidence>
<reference evidence="5" key="2">
    <citation type="submission" date="2020-03" db="EMBL/GenBank/DDBJ databases">
        <title>Complete Genome Sequences of Extremely Thermoacidophilic, Metal-Mobilizing Type-Strain Members of the Archaeal Family Sulfolobaceae: Acidianus brierleyi DSM-1651T, Acidianus sulfidivorans DSM-18786T, Metallosphaera hakonensis DSM-7519T, and Metallosphaera prunae DSM-10039T.</title>
        <authorList>
            <person name="Counts J.A."/>
            <person name="Kelly R.M."/>
        </authorList>
    </citation>
    <scope>NUCLEOTIDE SEQUENCE [LARGE SCALE GENOMIC DNA]</scope>
    <source>
        <strain evidence="5">HO1-1</strain>
    </source>
</reference>
<dbReference type="InterPro" id="IPR029045">
    <property type="entry name" value="ClpP/crotonase-like_dom_sf"/>
</dbReference>
<dbReference type="Gene3D" id="3.90.226.10">
    <property type="entry name" value="2-enoyl-CoA Hydratase, Chain A, domain 1"/>
    <property type="match status" value="1"/>
</dbReference>
<dbReference type="STRING" id="1293036.GCA_001315825_00899"/>
<dbReference type="KEGG" id="mhk:DFR87_08490"/>
<accession>A0A2U9IUG0</accession>
<sequence>MEFETIETKKEGNLFWITLNRPDKLNALNLKLLEELEKAVSVADSDQDVRVIIVTGKGKAFCAGADITQFNQLTPLDAWKFSRKGREVMDKIENLNKPSIAMINGYALGGGLELALACDIRIAAEEAQLGLPEINLGIYPGYGGTQRLTRTIGKGRALELMMTGDRIPAKDAERFGLVNHTVPLSNLESETRKMAEKISKKSPVALALIKEVVNKGIDSPLISGLSMESIGWGVIFSTEDKKEGVNAFLEKREPTFKGK</sequence>
<dbReference type="CDD" id="cd06558">
    <property type="entry name" value="crotonase-like"/>
    <property type="match status" value="1"/>
</dbReference>
<keyword evidence="2" id="KW-0456">Lyase</keyword>
<dbReference type="FunFam" id="1.10.12.10:FF:000001">
    <property type="entry name" value="Probable enoyl-CoA hydratase, mitochondrial"/>
    <property type="match status" value="1"/>
</dbReference>
<dbReference type="EMBL" id="CP029287">
    <property type="protein sequence ID" value="AWR99721.1"/>
    <property type="molecule type" value="Genomic_DNA"/>
</dbReference>
<evidence type="ECO:0000256" key="1">
    <source>
        <dbReference type="ARBA" id="ARBA00005254"/>
    </source>
</evidence>
<dbReference type="Proteomes" id="UP000247586">
    <property type="component" value="Chromosome"/>
</dbReference>
<protein>
    <submittedName>
        <fullName evidence="4">Crotonase</fullName>
    </submittedName>
</protein>
<reference evidence="4 5" key="1">
    <citation type="submission" date="2018-05" db="EMBL/GenBank/DDBJ databases">
        <title>Complete Genome Sequences of Extremely Thermoacidophilic, Metal-Mobilizing Type-Strain Members of the Archaeal Family Sulfolobaceae: Acidianus brierleyi DSM-1651T, Acidianus sulfidivorans DSM-18786T, Metallosphaera hakonensis DSM-7519T, and Metallosphaera prunae DSM-10039T.</title>
        <authorList>
            <person name="Counts J.A."/>
            <person name="Kelly R.M."/>
        </authorList>
    </citation>
    <scope>NUCLEOTIDE SEQUENCE [LARGE SCALE GENOMIC DNA]</scope>
    <source>
        <strain evidence="4 5">HO1-1</strain>
    </source>
</reference>
<dbReference type="PANTHER" id="PTHR11941:SF54">
    <property type="entry name" value="ENOYL-COA HYDRATASE, MITOCHONDRIAL"/>
    <property type="match status" value="1"/>
</dbReference>
<comment type="similarity">
    <text evidence="1 3">Belongs to the enoyl-CoA hydratase/isomerase family.</text>
</comment>
<dbReference type="Pfam" id="PF00378">
    <property type="entry name" value="ECH_1"/>
    <property type="match status" value="1"/>
</dbReference>
<proteinExistence type="inferred from homology"/>
<dbReference type="RefSeq" id="WP_110369329.1">
    <property type="nucleotide sequence ID" value="NZ_CP029287.2"/>
</dbReference>
<keyword evidence="5" id="KW-1185">Reference proteome</keyword>
<dbReference type="PANTHER" id="PTHR11941">
    <property type="entry name" value="ENOYL-COA HYDRATASE-RELATED"/>
    <property type="match status" value="1"/>
</dbReference>
<name>A0A2U9IUG0_9CREN</name>
<evidence type="ECO:0000256" key="3">
    <source>
        <dbReference type="RuleBase" id="RU003707"/>
    </source>
</evidence>
<dbReference type="PROSITE" id="PS00166">
    <property type="entry name" value="ENOYL_COA_HYDRATASE"/>
    <property type="match status" value="1"/>
</dbReference>
<dbReference type="InterPro" id="IPR018376">
    <property type="entry name" value="Enoyl-CoA_hyd/isom_CS"/>
</dbReference>
<dbReference type="FunFam" id="3.90.226.10:FF:000009">
    <property type="entry name" value="Carnitinyl-CoA dehydratase"/>
    <property type="match status" value="1"/>
</dbReference>
<dbReference type="GeneID" id="36835374"/>
<dbReference type="SUPFAM" id="SSF52096">
    <property type="entry name" value="ClpP/crotonase"/>
    <property type="match status" value="1"/>
</dbReference>
<organism evidence="4 5">
    <name type="scientific">Metallosphaera hakonensis JCM 8857 = DSM 7519</name>
    <dbReference type="NCBI Taxonomy" id="1293036"/>
    <lineage>
        <taxon>Archaea</taxon>
        <taxon>Thermoproteota</taxon>
        <taxon>Thermoprotei</taxon>
        <taxon>Sulfolobales</taxon>
        <taxon>Sulfolobaceae</taxon>
        <taxon>Metallosphaera</taxon>
    </lineage>
</organism>
<dbReference type="GO" id="GO:0006635">
    <property type="term" value="P:fatty acid beta-oxidation"/>
    <property type="evidence" value="ECO:0007669"/>
    <property type="project" value="TreeGrafter"/>
</dbReference>
<dbReference type="Gene3D" id="1.10.12.10">
    <property type="entry name" value="Lyase 2-enoyl-coa Hydratase, Chain A, domain 2"/>
    <property type="match status" value="1"/>
</dbReference>
<evidence type="ECO:0000256" key="2">
    <source>
        <dbReference type="ARBA" id="ARBA00023239"/>
    </source>
</evidence>
<dbReference type="OrthoDB" id="27846at2157"/>
<reference evidence="5" key="3">
    <citation type="submission" date="2020-03" db="EMBL/GenBank/DDBJ databases">
        <title>Sequencing and Assembly of Multiple Reported Metal-Biooxidizing Members of the Extremely Thermoacidophilic Archaeal Family Sulfolobaceae.</title>
        <authorList>
            <person name="Counts J.A."/>
            <person name="Kelly R.M."/>
        </authorList>
    </citation>
    <scope>NUCLEOTIDE SEQUENCE [LARGE SCALE GENOMIC DNA]</scope>
    <source>
        <strain evidence="5">HO1-1</strain>
    </source>
</reference>
<dbReference type="AlphaFoldDB" id="A0A2U9IUG0"/>
<gene>
    <name evidence="4" type="ORF">DFR87_08490</name>
</gene>
<dbReference type="GO" id="GO:0016836">
    <property type="term" value="F:hydro-lyase activity"/>
    <property type="evidence" value="ECO:0007669"/>
    <property type="project" value="UniProtKB-ARBA"/>
</dbReference>